<feature type="compositionally biased region" description="Acidic residues" evidence="1">
    <location>
        <begin position="1"/>
        <end position="11"/>
    </location>
</feature>
<accession>A2F5D4</accession>
<evidence type="ECO:0000313" key="2">
    <source>
        <dbReference type="EMBL" id="EAX99897.1"/>
    </source>
</evidence>
<proteinExistence type="predicted"/>
<gene>
    <name evidence="2" type="ORF">TVAG_222580</name>
</gene>
<sequence>MCKEVDADESQSNDGKQLTVNTDFPEPYNPEARPDENGSLRSPSHSTELIEKSNKIAASKGNPIEDMSVSS</sequence>
<dbReference type="EMBL" id="DS113621">
    <property type="protein sequence ID" value="EAX99897.1"/>
    <property type="molecule type" value="Genomic_DNA"/>
</dbReference>
<feature type="region of interest" description="Disordered" evidence="1">
    <location>
        <begin position="1"/>
        <end position="71"/>
    </location>
</feature>
<evidence type="ECO:0000313" key="3">
    <source>
        <dbReference type="Proteomes" id="UP000001542"/>
    </source>
</evidence>
<dbReference type="RefSeq" id="XP_001312827.1">
    <property type="nucleotide sequence ID" value="XM_001312826.1"/>
</dbReference>
<feature type="compositionally biased region" description="Polar residues" evidence="1">
    <location>
        <begin position="12"/>
        <end position="22"/>
    </location>
</feature>
<dbReference type="KEGG" id="tva:75683210"/>
<dbReference type="AlphaFoldDB" id="A2F5D4"/>
<dbReference type="VEuPathDB" id="TrichDB:TVAG_222580"/>
<name>A2F5D4_TRIV3</name>
<reference evidence="2" key="2">
    <citation type="journal article" date="2007" name="Science">
        <title>Draft genome sequence of the sexually transmitted pathogen Trichomonas vaginalis.</title>
        <authorList>
            <person name="Carlton J.M."/>
            <person name="Hirt R.P."/>
            <person name="Silva J.C."/>
            <person name="Delcher A.L."/>
            <person name="Schatz M."/>
            <person name="Zhao Q."/>
            <person name="Wortman J.R."/>
            <person name="Bidwell S.L."/>
            <person name="Alsmark U.C.M."/>
            <person name="Besteiro S."/>
            <person name="Sicheritz-Ponten T."/>
            <person name="Noel C.J."/>
            <person name="Dacks J.B."/>
            <person name="Foster P.G."/>
            <person name="Simillion C."/>
            <person name="Van de Peer Y."/>
            <person name="Miranda-Saavedra D."/>
            <person name="Barton G.J."/>
            <person name="Westrop G.D."/>
            <person name="Mueller S."/>
            <person name="Dessi D."/>
            <person name="Fiori P.L."/>
            <person name="Ren Q."/>
            <person name="Paulsen I."/>
            <person name="Zhang H."/>
            <person name="Bastida-Corcuera F.D."/>
            <person name="Simoes-Barbosa A."/>
            <person name="Brown M.T."/>
            <person name="Hayes R.D."/>
            <person name="Mukherjee M."/>
            <person name="Okumura C.Y."/>
            <person name="Schneider R."/>
            <person name="Smith A.J."/>
            <person name="Vanacova S."/>
            <person name="Villalvazo M."/>
            <person name="Haas B.J."/>
            <person name="Pertea M."/>
            <person name="Feldblyum T.V."/>
            <person name="Utterback T.R."/>
            <person name="Shu C.L."/>
            <person name="Osoegawa K."/>
            <person name="de Jong P.J."/>
            <person name="Hrdy I."/>
            <person name="Horvathova L."/>
            <person name="Zubacova Z."/>
            <person name="Dolezal P."/>
            <person name="Malik S.B."/>
            <person name="Logsdon J.M. Jr."/>
            <person name="Henze K."/>
            <person name="Gupta A."/>
            <person name="Wang C.C."/>
            <person name="Dunne R.L."/>
            <person name="Upcroft J.A."/>
            <person name="Upcroft P."/>
            <person name="White O."/>
            <person name="Salzberg S.L."/>
            <person name="Tang P."/>
            <person name="Chiu C.-H."/>
            <person name="Lee Y.-S."/>
            <person name="Embley T.M."/>
            <person name="Coombs G.H."/>
            <person name="Mottram J.C."/>
            <person name="Tachezy J."/>
            <person name="Fraser-Liggett C.M."/>
            <person name="Johnson P.J."/>
        </authorList>
    </citation>
    <scope>NUCLEOTIDE SEQUENCE [LARGE SCALE GENOMIC DNA]</scope>
    <source>
        <strain evidence="2">G3</strain>
    </source>
</reference>
<dbReference type="Proteomes" id="UP000001542">
    <property type="component" value="Unassembled WGS sequence"/>
</dbReference>
<dbReference type="InParanoid" id="A2F5D4"/>
<protein>
    <submittedName>
        <fullName evidence="2">Uncharacterized protein</fullName>
    </submittedName>
</protein>
<dbReference type="VEuPathDB" id="TrichDB:TVAGG3_1031860"/>
<keyword evidence="3" id="KW-1185">Reference proteome</keyword>
<reference evidence="2" key="1">
    <citation type="submission" date="2006-10" db="EMBL/GenBank/DDBJ databases">
        <authorList>
            <person name="Amadeo P."/>
            <person name="Zhao Q."/>
            <person name="Wortman J."/>
            <person name="Fraser-Liggett C."/>
            <person name="Carlton J."/>
        </authorList>
    </citation>
    <scope>NUCLEOTIDE SEQUENCE</scope>
    <source>
        <strain evidence="2">G3</strain>
    </source>
</reference>
<organism evidence="2 3">
    <name type="scientific">Trichomonas vaginalis (strain ATCC PRA-98 / G3)</name>
    <dbReference type="NCBI Taxonomy" id="412133"/>
    <lineage>
        <taxon>Eukaryota</taxon>
        <taxon>Metamonada</taxon>
        <taxon>Parabasalia</taxon>
        <taxon>Trichomonadida</taxon>
        <taxon>Trichomonadidae</taxon>
        <taxon>Trichomonas</taxon>
    </lineage>
</organism>
<evidence type="ECO:0000256" key="1">
    <source>
        <dbReference type="SAM" id="MobiDB-lite"/>
    </source>
</evidence>